<dbReference type="InterPro" id="IPR006710">
    <property type="entry name" value="Glyco_hydro_43"/>
</dbReference>
<evidence type="ECO:0000256" key="3">
    <source>
        <dbReference type="ARBA" id="ARBA00022729"/>
    </source>
</evidence>
<dbReference type="Pfam" id="PF03422">
    <property type="entry name" value="CBM_6"/>
    <property type="match status" value="1"/>
</dbReference>
<evidence type="ECO:0000313" key="12">
    <source>
        <dbReference type="Proteomes" id="UP000199041"/>
    </source>
</evidence>
<dbReference type="InterPro" id="IPR008979">
    <property type="entry name" value="Galactose-bd-like_sf"/>
</dbReference>
<dbReference type="InterPro" id="IPR023296">
    <property type="entry name" value="Glyco_hydro_beta-prop_sf"/>
</dbReference>
<evidence type="ECO:0000256" key="6">
    <source>
        <dbReference type="ARBA" id="ARBA00023295"/>
    </source>
</evidence>
<dbReference type="EMBL" id="FNQY01000001">
    <property type="protein sequence ID" value="SDZ73136.1"/>
    <property type="molecule type" value="Genomic_DNA"/>
</dbReference>
<organism evidence="11 12">
    <name type="scientific">Arachidicoccus rhizosphaerae</name>
    <dbReference type="NCBI Taxonomy" id="551991"/>
    <lineage>
        <taxon>Bacteria</taxon>
        <taxon>Pseudomonadati</taxon>
        <taxon>Bacteroidota</taxon>
        <taxon>Chitinophagia</taxon>
        <taxon>Chitinophagales</taxon>
        <taxon>Chitinophagaceae</taxon>
        <taxon>Arachidicoccus</taxon>
    </lineage>
</organism>
<dbReference type="CDD" id="cd04084">
    <property type="entry name" value="CBM6_xylanase-like"/>
    <property type="match status" value="1"/>
</dbReference>
<dbReference type="GO" id="GO:0045493">
    <property type="term" value="P:xylan catabolic process"/>
    <property type="evidence" value="ECO:0007669"/>
    <property type="project" value="UniProtKB-KW"/>
</dbReference>
<evidence type="ECO:0000256" key="2">
    <source>
        <dbReference type="ARBA" id="ARBA00022651"/>
    </source>
</evidence>
<dbReference type="GO" id="GO:0004553">
    <property type="term" value="F:hydrolase activity, hydrolyzing O-glycosyl compounds"/>
    <property type="evidence" value="ECO:0007669"/>
    <property type="project" value="InterPro"/>
</dbReference>
<dbReference type="PANTHER" id="PTHR43772:SF2">
    <property type="entry name" value="PUTATIVE (AFU_ORTHOLOGUE AFUA_2G04480)-RELATED"/>
    <property type="match status" value="1"/>
</dbReference>
<evidence type="ECO:0000256" key="5">
    <source>
        <dbReference type="ARBA" id="ARBA00023277"/>
    </source>
</evidence>
<dbReference type="InterPro" id="IPR006584">
    <property type="entry name" value="Cellulose-bd_IV"/>
</dbReference>
<evidence type="ECO:0000256" key="4">
    <source>
        <dbReference type="ARBA" id="ARBA00022801"/>
    </source>
</evidence>
<protein>
    <submittedName>
        <fullName evidence="11">Carbohydrate binding module (Family 6)</fullName>
    </submittedName>
</protein>
<dbReference type="STRING" id="551991.SAMN05192529_1018"/>
<dbReference type="Pfam" id="PF04616">
    <property type="entry name" value="Glyco_hydro_43"/>
    <property type="match status" value="1"/>
</dbReference>
<proteinExistence type="inferred from homology"/>
<accession>A0A1H3VEB4</accession>
<feature type="domain" description="CBM6" evidence="10">
    <location>
        <begin position="331"/>
        <end position="454"/>
    </location>
</feature>
<dbReference type="SUPFAM" id="SSF49785">
    <property type="entry name" value="Galactose-binding domain-like"/>
    <property type="match status" value="1"/>
</dbReference>
<gene>
    <name evidence="11" type="ORF">SAMN05192529_1018</name>
</gene>
<evidence type="ECO:0000259" key="10">
    <source>
        <dbReference type="PROSITE" id="PS51175"/>
    </source>
</evidence>
<dbReference type="InterPro" id="IPR005084">
    <property type="entry name" value="CBM6"/>
</dbReference>
<dbReference type="Gene3D" id="2.60.120.260">
    <property type="entry name" value="Galactose-binding domain-like"/>
    <property type="match status" value="1"/>
</dbReference>
<keyword evidence="2" id="KW-0624">Polysaccharide degradation</keyword>
<keyword evidence="5" id="KW-0119">Carbohydrate metabolism</keyword>
<feature type="active site" description="Proton acceptor" evidence="7">
    <location>
        <position position="39"/>
    </location>
</feature>
<evidence type="ECO:0000256" key="7">
    <source>
        <dbReference type="PIRSR" id="PIRSR606710-1"/>
    </source>
</evidence>
<sequence>MSRINKMISPFILILLFMVAFLKNGWAQNPIVQTCYTTDPAPMVYKDTVFVYTGHDENSAKYFEMKDWKVFSSTDMVNWTNRGTPLSVSTFSWAKENAWAGQCIERNGKFYWYVPVTGKVTGNFAIGVAVSDYASGPFKDALGKPLVAPGFGYIDPTVFIDNDGQAYLYWGNPGLWYVKLNKDMLSYSGDVQTVPLTTEAFGKRYNDPKRATQYEEGPWFYHRNNLYYMLYAAGGVPEHIAYSTSNNPVGPWTYRDTIMTIQGKSFTNHCGVIDFKGSSYFFYHNGALPGGGGFARSVCVEPFTYNSDGSFPRINMTAGVKSAVINLNPYQRTEAETIAWEEGVETAEDKQTGVYVTEINNKDYIKLRDIDFGKGAKSFEARIASGGNGGKIELHLDSLNGKLVGICNVQNTGGWLNWTTAKCKVRDAKGKHDLYLVFSGGEGELFNFDWWRFH</sequence>
<evidence type="ECO:0000256" key="1">
    <source>
        <dbReference type="ARBA" id="ARBA00009865"/>
    </source>
</evidence>
<name>A0A1H3VEB4_9BACT</name>
<keyword evidence="6 9" id="KW-0326">Glycosidase</keyword>
<dbReference type="CDD" id="cd18618">
    <property type="entry name" value="GH43_Xsa43E-like"/>
    <property type="match status" value="1"/>
</dbReference>
<feature type="site" description="Important for catalytic activity, responsible for pKa modulation of the active site Glu and correct orientation of both the proton donor and substrate" evidence="8">
    <location>
        <position position="155"/>
    </location>
</feature>
<comment type="similarity">
    <text evidence="1 9">Belongs to the glycosyl hydrolase 43 family.</text>
</comment>
<dbReference type="PANTHER" id="PTHR43772">
    <property type="entry name" value="ENDO-1,4-BETA-XYLANASE"/>
    <property type="match status" value="1"/>
</dbReference>
<keyword evidence="3" id="KW-0732">Signal</keyword>
<dbReference type="Gene3D" id="2.115.10.20">
    <property type="entry name" value="Glycosyl hydrolase domain, family 43"/>
    <property type="match status" value="1"/>
</dbReference>
<keyword evidence="2" id="KW-0858">Xylan degradation</keyword>
<dbReference type="InterPro" id="IPR052176">
    <property type="entry name" value="Glycosyl_Hydrlase_43_Enz"/>
</dbReference>
<dbReference type="SUPFAM" id="SSF75005">
    <property type="entry name" value="Arabinanase/levansucrase/invertase"/>
    <property type="match status" value="1"/>
</dbReference>
<feature type="active site" description="Proton donor" evidence="7">
    <location>
        <position position="216"/>
    </location>
</feature>
<dbReference type="PROSITE" id="PS51175">
    <property type="entry name" value="CBM6"/>
    <property type="match status" value="1"/>
</dbReference>
<keyword evidence="12" id="KW-1185">Reference proteome</keyword>
<reference evidence="11 12" key="1">
    <citation type="submission" date="2016-10" db="EMBL/GenBank/DDBJ databases">
        <authorList>
            <person name="de Groot N.N."/>
        </authorList>
    </citation>
    <scope>NUCLEOTIDE SEQUENCE [LARGE SCALE GENOMIC DNA]</scope>
    <source>
        <strain evidence="11 12">Vu-144</strain>
    </source>
</reference>
<keyword evidence="4 9" id="KW-0378">Hydrolase</keyword>
<dbReference type="SMART" id="SM00606">
    <property type="entry name" value="CBD_IV"/>
    <property type="match status" value="1"/>
</dbReference>
<evidence type="ECO:0000256" key="9">
    <source>
        <dbReference type="RuleBase" id="RU361187"/>
    </source>
</evidence>
<dbReference type="AlphaFoldDB" id="A0A1H3VEB4"/>
<evidence type="ECO:0000256" key="8">
    <source>
        <dbReference type="PIRSR" id="PIRSR606710-2"/>
    </source>
</evidence>
<dbReference type="Proteomes" id="UP000199041">
    <property type="component" value="Unassembled WGS sequence"/>
</dbReference>
<dbReference type="GO" id="GO:0030246">
    <property type="term" value="F:carbohydrate binding"/>
    <property type="evidence" value="ECO:0007669"/>
    <property type="project" value="InterPro"/>
</dbReference>
<evidence type="ECO:0000313" key="11">
    <source>
        <dbReference type="EMBL" id="SDZ73136.1"/>
    </source>
</evidence>